<evidence type="ECO:0000313" key="6">
    <source>
        <dbReference type="EMBL" id="KAL2794318.1"/>
    </source>
</evidence>
<feature type="domain" description="Zn(2)-C6 fungal-type" evidence="5">
    <location>
        <begin position="10"/>
        <end position="38"/>
    </location>
</feature>
<reference evidence="6 7" key="1">
    <citation type="submission" date="2024-07" db="EMBL/GenBank/DDBJ databases">
        <title>Section-level genome sequencing and comparative genomics of Aspergillus sections Usti and Cavernicolus.</title>
        <authorList>
            <consortium name="Lawrence Berkeley National Laboratory"/>
            <person name="Nybo J.L."/>
            <person name="Vesth T.C."/>
            <person name="Theobald S."/>
            <person name="Frisvad J.C."/>
            <person name="Larsen T.O."/>
            <person name="Kjaerboelling I."/>
            <person name="Rothschild-Mancinelli K."/>
            <person name="Lyhne E.K."/>
            <person name="Kogle M.E."/>
            <person name="Barry K."/>
            <person name="Clum A."/>
            <person name="Na H."/>
            <person name="Ledsgaard L."/>
            <person name="Lin J."/>
            <person name="Lipzen A."/>
            <person name="Kuo A."/>
            <person name="Riley R."/>
            <person name="Mondo S."/>
            <person name="Labutti K."/>
            <person name="Haridas S."/>
            <person name="Pangalinan J."/>
            <person name="Salamov A.A."/>
            <person name="Simmons B.A."/>
            <person name="Magnuson J.K."/>
            <person name="Chen J."/>
            <person name="Drula E."/>
            <person name="Henrissat B."/>
            <person name="Wiebenga A."/>
            <person name="Lubbers R.J."/>
            <person name="Gomes A.C."/>
            <person name="Makela M.R."/>
            <person name="Stajich J."/>
            <person name="Grigoriev I.V."/>
            <person name="Mortensen U.H."/>
            <person name="De Vries R.P."/>
            <person name="Baker S.E."/>
            <person name="Andersen M.R."/>
        </authorList>
    </citation>
    <scope>NUCLEOTIDE SEQUENCE [LARGE SCALE GENOMIC DNA]</scope>
    <source>
        <strain evidence="6 7">CBS 209.92</strain>
    </source>
</reference>
<organism evidence="6 7">
    <name type="scientific">Aspergillus keveii</name>
    <dbReference type="NCBI Taxonomy" id="714993"/>
    <lineage>
        <taxon>Eukaryota</taxon>
        <taxon>Fungi</taxon>
        <taxon>Dikarya</taxon>
        <taxon>Ascomycota</taxon>
        <taxon>Pezizomycotina</taxon>
        <taxon>Eurotiomycetes</taxon>
        <taxon>Eurotiomycetidae</taxon>
        <taxon>Eurotiales</taxon>
        <taxon>Aspergillaceae</taxon>
        <taxon>Aspergillus</taxon>
        <taxon>Aspergillus subgen. Nidulantes</taxon>
    </lineage>
</organism>
<keyword evidence="4" id="KW-0539">Nucleus</keyword>
<gene>
    <name evidence="6" type="ORF">BJX66DRAFT_304083</name>
</gene>
<evidence type="ECO:0000256" key="1">
    <source>
        <dbReference type="ARBA" id="ARBA00023015"/>
    </source>
</evidence>
<dbReference type="SUPFAM" id="SSF57701">
    <property type="entry name" value="Zn2/Cys6 DNA-binding domain"/>
    <property type="match status" value="1"/>
</dbReference>
<evidence type="ECO:0000259" key="5">
    <source>
        <dbReference type="PROSITE" id="PS50048"/>
    </source>
</evidence>
<dbReference type="InterPro" id="IPR036864">
    <property type="entry name" value="Zn2-C6_fun-type_DNA-bd_sf"/>
</dbReference>
<dbReference type="EMBL" id="JBFTWV010000046">
    <property type="protein sequence ID" value="KAL2794318.1"/>
    <property type="molecule type" value="Genomic_DNA"/>
</dbReference>
<evidence type="ECO:0000313" key="7">
    <source>
        <dbReference type="Proteomes" id="UP001610563"/>
    </source>
</evidence>
<sequence length="519" mass="57608">MVYPGKPSTGCRTCRSRHIKCDETRPHCNACVRSGRQCPGYPHLLDVMLRPQTAFPRKSGTASKTTVSSAKSDIVDIQEQAQNDLATSELSRFPCLPRHPGTSTPLPPPQIPGRLLLPMEDTVTGLFFSSYVYTPKDPLVRIGSMELLPQLYAAAPLNSPVRMGALAVSYFSVAAWTNQEHLLQYSRQCFVDALNLTRKTLQGDVGQSFDELLMTMLLLYIYEEFDAIKDHRQPSKAHLRGAIALINRHQPNDRDSVLSNTLRNAVQMEIINVSVDGAAALVPTTDIWPLVLPIQQLASSRLTMASTGAVKLRQRWVQYFTAGTTNLNEVEDILSEACIVDSLLLAWTETLPQHWDPIPASFTPQSVRDAGIYQDRCDCYADFWIAETWNKYRASRLAVQKVIMYCLQLLPDRTADMESTIEMIRAIAADTCATVPFFLGSQTTAGLINASRIEYPAAGTGLNAAHGQYAPMLGGWFILSSLENLLSVEFLTEDQHGWVKGQVQRVLQIYTSGLMASHL</sequence>
<dbReference type="Gene3D" id="4.10.240.10">
    <property type="entry name" value="Zn(2)-C6 fungal-type DNA-binding domain"/>
    <property type="match status" value="1"/>
</dbReference>
<protein>
    <recommendedName>
        <fullName evidence="5">Zn(2)-C6 fungal-type domain-containing protein</fullName>
    </recommendedName>
</protein>
<dbReference type="Proteomes" id="UP001610563">
    <property type="component" value="Unassembled WGS sequence"/>
</dbReference>
<keyword evidence="2" id="KW-0238">DNA-binding</keyword>
<keyword evidence="7" id="KW-1185">Reference proteome</keyword>
<dbReference type="CDD" id="cd00067">
    <property type="entry name" value="GAL4"/>
    <property type="match status" value="1"/>
</dbReference>
<dbReference type="Pfam" id="PF00172">
    <property type="entry name" value="Zn_clus"/>
    <property type="match status" value="1"/>
</dbReference>
<evidence type="ECO:0000256" key="3">
    <source>
        <dbReference type="ARBA" id="ARBA00023163"/>
    </source>
</evidence>
<accession>A0ABR4G5N7</accession>
<dbReference type="InterPro" id="IPR053175">
    <property type="entry name" value="DHMBA_Reg_Transcription_Factor"/>
</dbReference>
<dbReference type="PANTHER" id="PTHR38791:SF5">
    <property type="entry name" value="TRANSCRIPTION FACTOR DBAG-RELATED"/>
    <property type="match status" value="1"/>
</dbReference>
<name>A0ABR4G5N7_9EURO</name>
<proteinExistence type="predicted"/>
<dbReference type="PANTHER" id="PTHR38791">
    <property type="entry name" value="ZN(II)2CYS6 TRANSCRIPTION FACTOR (EUROFUNG)-RELATED-RELATED"/>
    <property type="match status" value="1"/>
</dbReference>
<evidence type="ECO:0000256" key="4">
    <source>
        <dbReference type="ARBA" id="ARBA00023242"/>
    </source>
</evidence>
<dbReference type="PROSITE" id="PS50048">
    <property type="entry name" value="ZN2_CY6_FUNGAL_2"/>
    <property type="match status" value="1"/>
</dbReference>
<dbReference type="SMART" id="SM00066">
    <property type="entry name" value="GAL4"/>
    <property type="match status" value="1"/>
</dbReference>
<dbReference type="InterPro" id="IPR001138">
    <property type="entry name" value="Zn2Cys6_DnaBD"/>
</dbReference>
<keyword evidence="3" id="KW-0804">Transcription</keyword>
<evidence type="ECO:0000256" key="2">
    <source>
        <dbReference type="ARBA" id="ARBA00023125"/>
    </source>
</evidence>
<comment type="caution">
    <text evidence="6">The sequence shown here is derived from an EMBL/GenBank/DDBJ whole genome shotgun (WGS) entry which is preliminary data.</text>
</comment>
<keyword evidence="1" id="KW-0805">Transcription regulation</keyword>
<dbReference type="PROSITE" id="PS00463">
    <property type="entry name" value="ZN2_CY6_FUNGAL_1"/>
    <property type="match status" value="1"/>
</dbReference>